<dbReference type="InterPro" id="IPR035892">
    <property type="entry name" value="C2_domain_sf"/>
</dbReference>
<evidence type="ECO:0000259" key="2">
    <source>
        <dbReference type="PROSITE" id="PS50004"/>
    </source>
</evidence>
<protein>
    <submittedName>
        <fullName evidence="3">Synaptotagmin-3</fullName>
    </submittedName>
</protein>
<evidence type="ECO:0000256" key="1">
    <source>
        <dbReference type="SAM" id="SignalP"/>
    </source>
</evidence>
<evidence type="ECO:0000313" key="4">
    <source>
        <dbReference type="Proteomes" id="UP000198287"/>
    </source>
</evidence>
<dbReference type="GO" id="GO:0010628">
    <property type="term" value="P:positive regulation of gene expression"/>
    <property type="evidence" value="ECO:0007669"/>
    <property type="project" value="TreeGrafter"/>
</dbReference>
<dbReference type="PANTHER" id="PTHR47800:SF5">
    <property type="entry name" value="FER-1-LIKE PROTEIN 6"/>
    <property type="match status" value="1"/>
</dbReference>
<organism evidence="3 4">
    <name type="scientific">Folsomia candida</name>
    <name type="common">Springtail</name>
    <dbReference type="NCBI Taxonomy" id="158441"/>
    <lineage>
        <taxon>Eukaryota</taxon>
        <taxon>Metazoa</taxon>
        <taxon>Ecdysozoa</taxon>
        <taxon>Arthropoda</taxon>
        <taxon>Hexapoda</taxon>
        <taxon>Collembola</taxon>
        <taxon>Entomobryomorpha</taxon>
        <taxon>Isotomoidea</taxon>
        <taxon>Isotomidae</taxon>
        <taxon>Proisotominae</taxon>
        <taxon>Folsomia</taxon>
    </lineage>
</organism>
<name>A0A226EVP0_FOLCA</name>
<dbReference type="SUPFAM" id="SSF49562">
    <property type="entry name" value="C2 domain (Calcium/lipid-binding domain, CaLB)"/>
    <property type="match status" value="2"/>
</dbReference>
<gene>
    <name evidence="3" type="ORF">Fcan01_04836</name>
</gene>
<accession>A0A226EVP0</accession>
<dbReference type="STRING" id="158441.A0A226EVP0"/>
<dbReference type="AlphaFoldDB" id="A0A226EVP0"/>
<dbReference type="OrthoDB" id="73919at2759"/>
<dbReference type="PROSITE" id="PS50004">
    <property type="entry name" value="C2"/>
    <property type="match status" value="2"/>
</dbReference>
<dbReference type="PANTHER" id="PTHR47800">
    <property type="entry name" value="C2 DOMAIN-CONTAINING PROTEIN"/>
    <property type="match status" value="1"/>
</dbReference>
<feature type="domain" description="C2" evidence="2">
    <location>
        <begin position="14"/>
        <end position="146"/>
    </location>
</feature>
<feature type="chain" id="PRO_5012623968" evidence="1">
    <location>
        <begin position="21"/>
        <end position="289"/>
    </location>
</feature>
<feature type="signal peptide" evidence="1">
    <location>
        <begin position="1"/>
        <end position="20"/>
    </location>
</feature>
<dbReference type="OMA" id="LWIEIRD"/>
<comment type="caution">
    <text evidence="3">The sequence shown here is derived from an EMBL/GenBank/DDBJ whole genome shotgun (WGS) entry which is preliminary data.</text>
</comment>
<keyword evidence="4" id="KW-1185">Reference proteome</keyword>
<proteinExistence type="predicted"/>
<evidence type="ECO:0000313" key="3">
    <source>
        <dbReference type="EMBL" id="OXA61154.1"/>
    </source>
</evidence>
<keyword evidence="1" id="KW-0732">Signal</keyword>
<dbReference type="Gene3D" id="2.60.40.150">
    <property type="entry name" value="C2 domain"/>
    <property type="match status" value="2"/>
</dbReference>
<feature type="domain" description="C2" evidence="2">
    <location>
        <begin position="150"/>
        <end position="273"/>
    </location>
</feature>
<dbReference type="Pfam" id="PF00168">
    <property type="entry name" value="C2"/>
    <property type="match status" value="2"/>
</dbReference>
<reference evidence="3 4" key="1">
    <citation type="submission" date="2015-12" db="EMBL/GenBank/DDBJ databases">
        <title>The genome of Folsomia candida.</title>
        <authorList>
            <person name="Faddeeva A."/>
            <person name="Derks M.F."/>
            <person name="Anvar Y."/>
            <person name="Smit S."/>
            <person name="Van Straalen N."/>
            <person name="Roelofs D."/>
        </authorList>
    </citation>
    <scope>NUCLEOTIDE SEQUENCE [LARGE SCALE GENOMIC DNA]</scope>
    <source>
        <strain evidence="3 4">VU population</strain>
        <tissue evidence="3">Whole body</tissue>
    </source>
</reference>
<sequence length="289" mass="32745">MFQLIPLSVLGAFLLPNIQAYPQQLKTAVTTENLYFVLSATNLPFKDVNKGVADPFAKVYYGIIPQNLKKNKFEGFDRIGTSEKLSSDANPKWNTVFKLPYEKGSQKKLWIEIRDHDPINPDDLIGDAFITPEEYLSHGGKITVPIWDAKNGTNGGSVKMEKTEPFSFVLEIKNVPHLDEFDSFSDPYVKCYFLSDGEEGKGVKFYETPPLQNVEHGGWEIPIRFDNYMKGTRQSLRFKVKDSDAITSDDDIGEAVMEIDQFVESRAPHTLSLSNSNNASLIVRYWDDK</sequence>
<dbReference type="EMBL" id="LNIX01000002">
    <property type="protein sequence ID" value="OXA61154.1"/>
    <property type="molecule type" value="Genomic_DNA"/>
</dbReference>
<dbReference type="Proteomes" id="UP000198287">
    <property type="component" value="Unassembled WGS sequence"/>
</dbReference>
<dbReference type="InterPro" id="IPR000008">
    <property type="entry name" value="C2_dom"/>
</dbReference>
<dbReference type="CDD" id="cd00030">
    <property type="entry name" value="C2"/>
    <property type="match status" value="2"/>
</dbReference>
<dbReference type="SMART" id="SM00239">
    <property type="entry name" value="C2"/>
    <property type="match status" value="2"/>
</dbReference>